<dbReference type="EMBL" id="FQXI01000005">
    <property type="protein sequence ID" value="SHH25759.1"/>
    <property type="molecule type" value="Genomic_DNA"/>
</dbReference>
<evidence type="ECO:0000313" key="3">
    <source>
        <dbReference type="EMBL" id="SHH25759.1"/>
    </source>
</evidence>
<evidence type="ECO:0000256" key="2">
    <source>
        <dbReference type="SAM" id="Phobius"/>
    </source>
</evidence>
<dbReference type="STRING" id="1120995.SAMN02745245_00912"/>
<dbReference type="OrthoDB" id="1698937at2"/>
<accession>A0A1M5RI88</accession>
<evidence type="ECO:0000313" key="4">
    <source>
        <dbReference type="Proteomes" id="UP000184032"/>
    </source>
</evidence>
<keyword evidence="2" id="KW-0472">Membrane</keyword>
<proteinExistence type="predicted"/>
<keyword evidence="2" id="KW-0812">Transmembrane</keyword>
<reference evidence="3 4" key="1">
    <citation type="submission" date="2016-11" db="EMBL/GenBank/DDBJ databases">
        <authorList>
            <person name="Jaros S."/>
            <person name="Januszkiewicz K."/>
            <person name="Wedrychowicz H."/>
        </authorList>
    </citation>
    <scope>NUCLEOTIDE SEQUENCE [LARGE SCALE GENOMIC DNA]</scope>
    <source>
        <strain evidence="3 4">DSM 21120</strain>
    </source>
</reference>
<evidence type="ECO:0000256" key="1">
    <source>
        <dbReference type="SAM" id="Coils"/>
    </source>
</evidence>
<dbReference type="Proteomes" id="UP000184032">
    <property type="component" value="Unassembled WGS sequence"/>
</dbReference>
<gene>
    <name evidence="3" type="ORF">SAMN02745245_00912</name>
</gene>
<name>A0A1M5RI88_9FIRM</name>
<dbReference type="RefSeq" id="WP_073184180.1">
    <property type="nucleotide sequence ID" value="NZ_FQXI01000005.1"/>
</dbReference>
<feature type="transmembrane region" description="Helical" evidence="2">
    <location>
        <begin position="308"/>
        <end position="326"/>
    </location>
</feature>
<dbReference type="AlphaFoldDB" id="A0A1M5RI88"/>
<evidence type="ECO:0008006" key="5">
    <source>
        <dbReference type="Google" id="ProtNLM"/>
    </source>
</evidence>
<organism evidence="3 4">
    <name type="scientific">Anaerosphaera aminiphila DSM 21120</name>
    <dbReference type="NCBI Taxonomy" id="1120995"/>
    <lineage>
        <taxon>Bacteria</taxon>
        <taxon>Bacillati</taxon>
        <taxon>Bacillota</taxon>
        <taxon>Tissierellia</taxon>
        <taxon>Tissierellales</taxon>
        <taxon>Peptoniphilaceae</taxon>
        <taxon>Anaerosphaera</taxon>
    </lineage>
</organism>
<protein>
    <recommendedName>
        <fullName evidence="5">Fimbrial assembly protein</fullName>
    </recommendedName>
</protein>
<feature type="coiled-coil region" evidence="1">
    <location>
        <begin position="330"/>
        <end position="383"/>
    </location>
</feature>
<keyword evidence="2" id="KW-1133">Transmembrane helix</keyword>
<sequence>MNIKFTKLQSEIILIVEDFKITVIDERERGEIIIPKNLIIDGEVKDKQHLFYLLKKYFENREISTKNTFKILFNSSKVISLNISSPILDNVDLKSMVAYEIKSSLPIDQDKYTIRFNKLKEKESYLINIFLVPNTVLSGYIELFENLKVNKCQYYYLNSILIENLEFDNIVNLGFENISILNSNSGKYVVRNYYNDDFLSLFNKYNIEYYNAISLIDDKFENIDDNIKEKFNYQSKIYIEERFGVLNKNLRDGSVIFTGNLLTDKVKDRISKLLKDRKLSFNIDYRLLNYQENLNFGKVEETKKLNKIYFFLIGLVLLNGLVYLHLGKVMSKKEENFQNLSLEKSKIQSEVSKLNTEQIKVDSDKLKLKLKEKENINDKINRAKYFEETFNILETEEHEDILFTDYSLEDTYLYVDGMSNSKDSVNKLVEKLKFKTDLIESNVADGIINFKIKIELGALN</sequence>
<keyword evidence="1" id="KW-0175">Coiled coil</keyword>
<keyword evidence="4" id="KW-1185">Reference proteome</keyword>